<evidence type="ECO:0000313" key="2">
    <source>
        <dbReference type="Proteomes" id="UP000193642"/>
    </source>
</evidence>
<reference evidence="1 2" key="1">
    <citation type="submission" date="2016-07" db="EMBL/GenBank/DDBJ databases">
        <title>Pervasive Adenine N6-methylation of Active Genes in Fungi.</title>
        <authorList>
            <consortium name="DOE Joint Genome Institute"/>
            <person name="Mondo S.J."/>
            <person name="Dannebaum R.O."/>
            <person name="Kuo R.C."/>
            <person name="Labutti K."/>
            <person name="Haridas S."/>
            <person name="Kuo A."/>
            <person name="Salamov A."/>
            <person name="Ahrendt S.R."/>
            <person name="Lipzen A."/>
            <person name="Sullivan W."/>
            <person name="Andreopoulos W.B."/>
            <person name="Clum A."/>
            <person name="Lindquist E."/>
            <person name="Daum C."/>
            <person name="Ramamoorthy G.K."/>
            <person name="Gryganskyi A."/>
            <person name="Culley D."/>
            <person name="Magnuson J.K."/>
            <person name="James T.Y."/>
            <person name="O'Malley M.A."/>
            <person name="Stajich J.E."/>
            <person name="Spatafora J.W."/>
            <person name="Visel A."/>
            <person name="Grigoriev I.V."/>
        </authorList>
    </citation>
    <scope>NUCLEOTIDE SEQUENCE [LARGE SCALE GENOMIC DNA]</scope>
    <source>
        <strain evidence="1 2">JEL800</strain>
    </source>
</reference>
<keyword evidence="2" id="KW-1185">Reference proteome</keyword>
<dbReference type="GO" id="GO:0016538">
    <property type="term" value="F:cyclin-dependent protein serine/threonine kinase regulator activity"/>
    <property type="evidence" value="ECO:0007669"/>
    <property type="project" value="TreeGrafter"/>
</dbReference>
<dbReference type="Proteomes" id="UP000193642">
    <property type="component" value="Unassembled WGS sequence"/>
</dbReference>
<dbReference type="CDD" id="cd20557">
    <property type="entry name" value="CYCLIN_ScPCL1-like"/>
    <property type="match status" value="1"/>
</dbReference>
<comment type="caution">
    <text evidence="1">The sequence shown here is derived from an EMBL/GenBank/DDBJ whole genome shotgun (WGS) entry which is preliminary data.</text>
</comment>
<dbReference type="GO" id="GO:0000307">
    <property type="term" value="C:cyclin-dependent protein kinase holoenzyme complex"/>
    <property type="evidence" value="ECO:0007669"/>
    <property type="project" value="TreeGrafter"/>
</dbReference>
<dbReference type="STRING" id="329046.A0A1Y2C3P7"/>
<dbReference type="PANTHER" id="PTHR15615:SF120">
    <property type="entry name" value="CYCLIN N-TERMINAL DOMAIN-CONTAINING PROTEIN"/>
    <property type="match status" value="1"/>
</dbReference>
<name>A0A1Y2C3P7_9FUNG</name>
<proteinExistence type="predicted"/>
<gene>
    <name evidence="1" type="ORF">BCR33DRAFT_718685</name>
</gene>
<dbReference type="PANTHER" id="PTHR15615">
    <property type="match status" value="1"/>
</dbReference>
<evidence type="ECO:0000313" key="1">
    <source>
        <dbReference type="EMBL" id="ORY41517.1"/>
    </source>
</evidence>
<protein>
    <recommendedName>
        <fullName evidence="3">Cyclin N-terminal domain-containing protein</fullName>
    </recommendedName>
</protein>
<dbReference type="Gene3D" id="1.10.472.10">
    <property type="entry name" value="Cyclin-like"/>
    <property type="match status" value="1"/>
</dbReference>
<sequence>MNLLHTATRPTSPTPPPKYILQCLHLLWNQGVDPLQYSPNSPTTPPLSPSSPTLNEGLQVPLWEQPHLVHHVARLISPATMTSETVHLALLLVCRLRGMNRGEGVRVGAEPHLLSTALLIALKALDDWRIDSSAWVAYSKVSLETLNAMEREFLGKVGEEFRAFVCALEGMFLGRDCVGDGGVPGSVVRRQRSVGVCLGGMQQQQQQQQQYKKATGVYPQSCYAPPLPVAGGGGVQVLNHKGGLDASYHSSRTPTESTKKVRAVYSRYASNPQLPSSSTWRVVG</sequence>
<dbReference type="EMBL" id="MCGO01000031">
    <property type="protein sequence ID" value="ORY41517.1"/>
    <property type="molecule type" value="Genomic_DNA"/>
</dbReference>
<dbReference type="InterPro" id="IPR013922">
    <property type="entry name" value="Cyclin_PHO80-like"/>
</dbReference>
<dbReference type="OrthoDB" id="286814at2759"/>
<evidence type="ECO:0008006" key="3">
    <source>
        <dbReference type="Google" id="ProtNLM"/>
    </source>
</evidence>
<dbReference type="GO" id="GO:0005634">
    <property type="term" value="C:nucleus"/>
    <property type="evidence" value="ECO:0007669"/>
    <property type="project" value="TreeGrafter"/>
</dbReference>
<organism evidence="1 2">
    <name type="scientific">Rhizoclosmatium globosum</name>
    <dbReference type="NCBI Taxonomy" id="329046"/>
    <lineage>
        <taxon>Eukaryota</taxon>
        <taxon>Fungi</taxon>
        <taxon>Fungi incertae sedis</taxon>
        <taxon>Chytridiomycota</taxon>
        <taxon>Chytridiomycota incertae sedis</taxon>
        <taxon>Chytridiomycetes</taxon>
        <taxon>Chytridiales</taxon>
        <taxon>Chytriomycetaceae</taxon>
        <taxon>Rhizoclosmatium</taxon>
    </lineage>
</organism>
<dbReference type="AlphaFoldDB" id="A0A1Y2C3P7"/>
<accession>A0A1Y2C3P7</accession>
<dbReference type="GO" id="GO:0019901">
    <property type="term" value="F:protein kinase binding"/>
    <property type="evidence" value="ECO:0007669"/>
    <property type="project" value="InterPro"/>
</dbReference>